<dbReference type="KEGG" id="lfo:LMK00_11410"/>
<reference evidence="1" key="1">
    <citation type="journal article" date="2022" name="Front. Microbiol.">
        <title>Feed Insects as a Reservoir of Granadaene-Producing Lactococci.</title>
        <authorList>
            <person name="Neuzil-Bunesova V."/>
            <person name="Ramirez Garcia A."/>
            <person name="Modrackova N."/>
            <person name="Makovska M."/>
            <person name="Sabolova M."/>
            <person name="Sproer C."/>
            <person name="Bunk B."/>
            <person name="Blom J."/>
            <person name="Schwab C."/>
        </authorList>
    </citation>
    <scope>NUCLEOTIDE SEQUENCE</scope>
    <source>
        <strain evidence="1">I4/6O</strain>
    </source>
</reference>
<dbReference type="AlphaFoldDB" id="A0A9Q8Y1M8"/>
<dbReference type="RefSeq" id="WP_252175475.1">
    <property type="nucleotide sequence ID" value="NZ_CP086395.1"/>
</dbReference>
<evidence type="ECO:0000313" key="2">
    <source>
        <dbReference type="Proteomes" id="UP001056730"/>
    </source>
</evidence>
<gene>
    <name evidence="1" type="ORF">LMK00_11410</name>
</gene>
<dbReference type="Proteomes" id="UP001056730">
    <property type="component" value="Chromosome"/>
</dbReference>
<accession>A0A9Q8Y1M8</accession>
<name>A0A9Q8Y1M8_9LACT</name>
<dbReference type="EMBL" id="CP086395">
    <property type="protein sequence ID" value="USJ20388.1"/>
    <property type="molecule type" value="Genomic_DNA"/>
</dbReference>
<organism evidence="1 2">
    <name type="scientific">Lactococcus formosensis</name>
    <dbReference type="NCBI Taxonomy" id="1281486"/>
    <lineage>
        <taxon>Bacteria</taxon>
        <taxon>Bacillati</taxon>
        <taxon>Bacillota</taxon>
        <taxon>Bacilli</taxon>
        <taxon>Lactobacillales</taxon>
        <taxon>Streptococcaceae</taxon>
        <taxon>Lactococcus</taxon>
    </lineage>
</organism>
<evidence type="ECO:0000313" key="1">
    <source>
        <dbReference type="EMBL" id="USJ20388.1"/>
    </source>
</evidence>
<proteinExistence type="predicted"/>
<sequence length="132" mass="15363">MENFQNVKLSEVVIDRTQFDLPETAIVNNAKKCYVYDQGQKTSMISHLRLECVDKKLAELLQSKSIALNNLSPFSVELYPENSMILETINENMLINRTLNLDNAELMLRWDSARRSWKGLKLVMDFNTEDFE</sequence>
<protein>
    <submittedName>
        <fullName evidence="1">Uncharacterized protein</fullName>
    </submittedName>
</protein>